<keyword evidence="7" id="KW-0812">Transmembrane</keyword>
<evidence type="ECO:0000256" key="12">
    <source>
        <dbReference type="ARBA" id="ARBA00023136"/>
    </source>
</evidence>
<comment type="catalytic activity">
    <reaction evidence="14">
        <text>L-tyrosyl-[protein] + ATP = O-phospho-L-tyrosyl-[protein] + ADP + H(+)</text>
        <dbReference type="Rhea" id="RHEA:10596"/>
        <dbReference type="Rhea" id="RHEA-COMP:10136"/>
        <dbReference type="Rhea" id="RHEA-COMP:20101"/>
        <dbReference type="ChEBI" id="CHEBI:15378"/>
        <dbReference type="ChEBI" id="CHEBI:30616"/>
        <dbReference type="ChEBI" id="CHEBI:46858"/>
        <dbReference type="ChEBI" id="CHEBI:61978"/>
        <dbReference type="ChEBI" id="CHEBI:456216"/>
        <dbReference type="EC" id="2.7.10.2"/>
    </reaction>
</comment>
<organism evidence="17 18">
    <name type="scientific">Knoellia locipacati</name>
    <dbReference type="NCBI Taxonomy" id="882824"/>
    <lineage>
        <taxon>Bacteria</taxon>
        <taxon>Bacillati</taxon>
        <taxon>Actinomycetota</taxon>
        <taxon>Actinomycetes</taxon>
        <taxon>Micrococcales</taxon>
        <taxon>Intrasporangiaceae</taxon>
        <taxon>Knoellia</taxon>
    </lineage>
</organism>
<dbReference type="Pfam" id="PF10609">
    <property type="entry name" value="ParA"/>
    <property type="match status" value="1"/>
</dbReference>
<dbReference type="PANTHER" id="PTHR32309:SF13">
    <property type="entry name" value="FERRIC ENTEROBACTIN TRANSPORT PROTEIN FEPE"/>
    <property type="match status" value="1"/>
</dbReference>
<dbReference type="InterPro" id="IPR005702">
    <property type="entry name" value="Wzc-like_C"/>
</dbReference>
<keyword evidence="9" id="KW-0418">Kinase</keyword>
<feature type="compositionally biased region" description="Basic and acidic residues" evidence="15">
    <location>
        <begin position="454"/>
        <end position="480"/>
    </location>
</feature>
<dbReference type="FunFam" id="3.40.50.300:FF:000527">
    <property type="entry name" value="Tyrosine-protein kinase etk"/>
    <property type="match status" value="1"/>
</dbReference>
<reference evidence="17 18" key="1">
    <citation type="submission" date="2019-07" db="EMBL/GenBank/DDBJ databases">
        <title>Whole genome shotgun sequence of Knoellia locipacati NBRC 109775.</title>
        <authorList>
            <person name="Hosoyama A."/>
            <person name="Uohara A."/>
            <person name="Ohji S."/>
            <person name="Ichikawa N."/>
        </authorList>
    </citation>
    <scope>NUCLEOTIDE SEQUENCE [LARGE SCALE GENOMIC DNA]</scope>
    <source>
        <strain evidence="17 18">NBRC 109775</strain>
    </source>
</reference>
<evidence type="ECO:0000256" key="2">
    <source>
        <dbReference type="ARBA" id="ARBA00006683"/>
    </source>
</evidence>
<keyword evidence="10" id="KW-0067">ATP-binding</keyword>
<comment type="subcellular location">
    <subcellularLocation>
        <location evidence="1">Cell membrane</location>
        <topology evidence="1">Multi-pass membrane protein</topology>
    </subcellularLocation>
</comment>
<evidence type="ECO:0000256" key="14">
    <source>
        <dbReference type="ARBA" id="ARBA00051245"/>
    </source>
</evidence>
<proteinExistence type="inferred from homology"/>
<dbReference type="NCBIfam" id="TIGR01007">
    <property type="entry name" value="eps_fam"/>
    <property type="match status" value="1"/>
</dbReference>
<evidence type="ECO:0000256" key="7">
    <source>
        <dbReference type="ARBA" id="ARBA00022692"/>
    </source>
</evidence>
<dbReference type="PANTHER" id="PTHR32309">
    <property type="entry name" value="TYROSINE-PROTEIN KINASE"/>
    <property type="match status" value="1"/>
</dbReference>
<evidence type="ECO:0000256" key="11">
    <source>
        <dbReference type="ARBA" id="ARBA00022989"/>
    </source>
</evidence>
<dbReference type="GO" id="GO:0005886">
    <property type="term" value="C:plasma membrane"/>
    <property type="evidence" value="ECO:0007669"/>
    <property type="project" value="UniProtKB-SubCell"/>
</dbReference>
<dbReference type="GO" id="GO:0004715">
    <property type="term" value="F:non-membrane spanning protein tyrosine kinase activity"/>
    <property type="evidence" value="ECO:0007669"/>
    <property type="project" value="UniProtKB-EC"/>
</dbReference>
<keyword evidence="5" id="KW-1003">Cell membrane</keyword>
<dbReference type="EC" id="2.7.10.2" evidence="4"/>
<evidence type="ECO:0000256" key="4">
    <source>
        <dbReference type="ARBA" id="ARBA00011903"/>
    </source>
</evidence>
<protein>
    <recommendedName>
        <fullName evidence="4">non-specific protein-tyrosine kinase</fullName>
        <ecNumber evidence="4">2.7.10.2</ecNumber>
    </recommendedName>
</protein>
<dbReference type="Gene3D" id="3.40.50.300">
    <property type="entry name" value="P-loop containing nucleotide triphosphate hydrolases"/>
    <property type="match status" value="1"/>
</dbReference>
<dbReference type="InterPro" id="IPR027417">
    <property type="entry name" value="P-loop_NTPase"/>
</dbReference>
<evidence type="ECO:0000256" key="15">
    <source>
        <dbReference type="SAM" id="MobiDB-lite"/>
    </source>
</evidence>
<dbReference type="GO" id="GO:0005524">
    <property type="term" value="F:ATP binding"/>
    <property type="evidence" value="ECO:0007669"/>
    <property type="project" value="UniProtKB-KW"/>
</dbReference>
<evidence type="ECO:0000256" key="5">
    <source>
        <dbReference type="ARBA" id="ARBA00022475"/>
    </source>
</evidence>
<evidence type="ECO:0000256" key="8">
    <source>
        <dbReference type="ARBA" id="ARBA00022741"/>
    </source>
</evidence>
<dbReference type="AlphaFoldDB" id="A0A512SWR9"/>
<evidence type="ECO:0000313" key="17">
    <source>
        <dbReference type="EMBL" id="GEQ12396.1"/>
    </source>
</evidence>
<evidence type="ECO:0000256" key="9">
    <source>
        <dbReference type="ARBA" id="ARBA00022777"/>
    </source>
</evidence>
<keyword evidence="13" id="KW-0829">Tyrosine-protein kinase</keyword>
<dbReference type="SUPFAM" id="SSF52540">
    <property type="entry name" value="P-loop containing nucleoside triphosphate hydrolases"/>
    <property type="match status" value="1"/>
</dbReference>
<evidence type="ECO:0000256" key="3">
    <source>
        <dbReference type="ARBA" id="ARBA00007316"/>
    </source>
</evidence>
<evidence type="ECO:0000256" key="10">
    <source>
        <dbReference type="ARBA" id="ARBA00022840"/>
    </source>
</evidence>
<keyword evidence="12" id="KW-0472">Membrane</keyword>
<keyword evidence="11" id="KW-1133">Transmembrane helix</keyword>
<dbReference type="InterPro" id="IPR003856">
    <property type="entry name" value="LPS_length_determ_N"/>
</dbReference>
<evidence type="ECO:0000256" key="13">
    <source>
        <dbReference type="ARBA" id="ARBA00023137"/>
    </source>
</evidence>
<evidence type="ECO:0000259" key="16">
    <source>
        <dbReference type="Pfam" id="PF02706"/>
    </source>
</evidence>
<evidence type="ECO:0000256" key="1">
    <source>
        <dbReference type="ARBA" id="ARBA00004651"/>
    </source>
</evidence>
<dbReference type="GO" id="GO:0042802">
    <property type="term" value="F:identical protein binding"/>
    <property type="evidence" value="ECO:0007669"/>
    <property type="project" value="UniProtKB-ARBA"/>
</dbReference>
<gene>
    <name evidence="17" type="ORF">KLO01_04430</name>
</gene>
<dbReference type="Pfam" id="PF02706">
    <property type="entry name" value="Wzz"/>
    <property type="match status" value="1"/>
</dbReference>
<comment type="similarity">
    <text evidence="3">Belongs to the CpsD/CapB family.</text>
</comment>
<keyword evidence="6" id="KW-0808">Transferase</keyword>
<sequence>MSYVQIVRRRWRTLVAVSLVVLALAAGLTLISTPLYTSSTQFFVSTADSASSTQLAVGSTFTQQRVKSYSQLLKTPRLLDPVIAKSGASDTPGGLAGKITATTPPDTVLIDVSVTDPDATKARDIAQAISAEFPKMVDDLERVSADADSPVKVTVVREPSVASSPVSPRPARNLALGLVLGLLAGFAAAVVKQMLDTKLRTKEDVEAMTDAVVLGGIPFDADAEKHPLIIQADPLSGRAEAFRSLRTNLQFVDAANHPRVLVVTSSIAGEGKSTTTANLALAMAESGASVCVVEGDLRRPRLLTYLGLEGSVGLTDVLIGRYELDDVLQPFGAHSLTVLGAGASPPNPSELLGSTSMRNTLDELRRRFDYVLIDGAPVLPVTDSTVLTRLADGAIIVAGSGVVTKDQFDHALETFETVNGTVLGVVLNRIPRQSRGGYYDYRYEYRPEGQPSSKRSEKSGRRRRGQDDTTTRPRKDLVGS</sequence>
<feature type="region of interest" description="Disordered" evidence="15">
    <location>
        <begin position="441"/>
        <end position="480"/>
    </location>
</feature>
<dbReference type="EMBL" id="BKBA01000003">
    <property type="protein sequence ID" value="GEQ12396.1"/>
    <property type="molecule type" value="Genomic_DNA"/>
</dbReference>
<comment type="similarity">
    <text evidence="2">Belongs to the CpsC/CapA family.</text>
</comment>
<dbReference type="CDD" id="cd05387">
    <property type="entry name" value="BY-kinase"/>
    <property type="match status" value="1"/>
</dbReference>
<dbReference type="RefSeq" id="WP_147063045.1">
    <property type="nucleotide sequence ID" value="NZ_BAABDN010000001.1"/>
</dbReference>
<keyword evidence="18" id="KW-1185">Reference proteome</keyword>
<evidence type="ECO:0000313" key="18">
    <source>
        <dbReference type="Proteomes" id="UP000321793"/>
    </source>
</evidence>
<dbReference type="InterPro" id="IPR033756">
    <property type="entry name" value="YlxH/NBP35"/>
</dbReference>
<name>A0A512SWR9_9MICO</name>
<dbReference type="OrthoDB" id="9812433at2"/>
<dbReference type="InterPro" id="IPR050445">
    <property type="entry name" value="Bact_polysacc_biosynth/exp"/>
</dbReference>
<keyword evidence="8" id="KW-0547">Nucleotide-binding</keyword>
<feature type="domain" description="Polysaccharide chain length determinant N-terminal" evidence="16">
    <location>
        <begin position="4"/>
        <end position="85"/>
    </location>
</feature>
<dbReference type="Proteomes" id="UP000321793">
    <property type="component" value="Unassembled WGS sequence"/>
</dbReference>
<comment type="caution">
    <text evidence="17">The sequence shown here is derived from an EMBL/GenBank/DDBJ whole genome shotgun (WGS) entry which is preliminary data.</text>
</comment>
<evidence type="ECO:0000256" key="6">
    <source>
        <dbReference type="ARBA" id="ARBA00022679"/>
    </source>
</evidence>
<accession>A0A512SWR9</accession>